<protein>
    <submittedName>
        <fullName evidence="1">Uncharacterized protein</fullName>
    </submittedName>
</protein>
<sequence length="86" mass="9667">MASIVMFVRVLMSCRLTPKEELTAAASLSAVKLYRNVPGDEARKSVSVVDISHRGNHHEFIIETTCGVNDTDEGFFWNIIKKQLLM</sequence>
<evidence type="ECO:0000313" key="1">
    <source>
        <dbReference type="EMBL" id="VDD03906.1"/>
    </source>
</evidence>
<gene>
    <name evidence="1" type="ORF">BOLC4T21745H</name>
</gene>
<dbReference type="EMBL" id="LR031873">
    <property type="protein sequence ID" value="VDD03906.1"/>
    <property type="molecule type" value="Genomic_DNA"/>
</dbReference>
<accession>A0A3P6BMY5</accession>
<name>A0A3P6BMY5_BRAOL</name>
<dbReference type="AlphaFoldDB" id="A0A3P6BMY5"/>
<organism evidence="1">
    <name type="scientific">Brassica oleracea</name>
    <name type="common">Wild cabbage</name>
    <dbReference type="NCBI Taxonomy" id="3712"/>
    <lineage>
        <taxon>Eukaryota</taxon>
        <taxon>Viridiplantae</taxon>
        <taxon>Streptophyta</taxon>
        <taxon>Embryophyta</taxon>
        <taxon>Tracheophyta</taxon>
        <taxon>Spermatophyta</taxon>
        <taxon>Magnoliopsida</taxon>
        <taxon>eudicotyledons</taxon>
        <taxon>Gunneridae</taxon>
        <taxon>Pentapetalae</taxon>
        <taxon>rosids</taxon>
        <taxon>malvids</taxon>
        <taxon>Brassicales</taxon>
        <taxon>Brassicaceae</taxon>
        <taxon>Brassiceae</taxon>
        <taxon>Brassica</taxon>
    </lineage>
</organism>
<reference evidence="1" key="1">
    <citation type="submission" date="2018-11" db="EMBL/GenBank/DDBJ databases">
        <authorList>
            <consortium name="Genoscope - CEA"/>
            <person name="William W."/>
        </authorList>
    </citation>
    <scope>NUCLEOTIDE SEQUENCE</scope>
</reference>
<proteinExistence type="predicted"/>